<dbReference type="SUPFAM" id="SSF75005">
    <property type="entry name" value="Arabinanase/levansucrase/invertase"/>
    <property type="match status" value="1"/>
</dbReference>
<evidence type="ECO:0000313" key="1">
    <source>
        <dbReference type="EMBL" id="MBZ2208609.1"/>
    </source>
</evidence>
<evidence type="ECO:0008006" key="3">
    <source>
        <dbReference type="Google" id="ProtNLM"/>
    </source>
</evidence>
<dbReference type="PANTHER" id="PTHR35279:SF1">
    <property type="entry name" value="ARABINANASE_LEVANSUCRASE_INVERTASE"/>
    <property type="match status" value="1"/>
</dbReference>
<dbReference type="Proteomes" id="UP000809349">
    <property type="component" value="Unassembled WGS sequence"/>
</dbReference>
<name>A0ABS7SRP0_9BURK</name>
<dbReference type="EMBL" id="JAFBIL020000006">
    <property type="protein sequence ID" value="MBZ2208609.1"/>
    <property type="molecule type" value="Genomic_DNA"/>
</dbReference>
<keyword evidence="2" id="KW-1185">Reference proteome</keyword>
<comment type="caution">
    <text evidence="1">The sequence shown here is derived from an EMBL/GenBank/DDBJ whole genome shotgun (WGS) entry which is preliminary data.</text>
</comment>
<dbReference type="PANTHER" id="PTHR35279">
    <property type="match status" value="1"/>
</dbReference>
<protein>
    <recommendedName>
        <fullName evidence="3">Glycosyl hydrolase family 32 N-terminal domain-containing protein</fullName>
    </recommendedName>
</protein>
<dbReference type="Gene3D" id="2.115.10.20">
    <property type="entry name" value="Glycosyl hydrolase domain, family 43"/>
    <property type="match status" value="2"/>
</dbReference>
<reference evidence="1 2" key="1">
    <citation type="submission" date="2021-08" db="EMBL/GenBank/DDBJ databases">
        <title>Massilia sp. R798.</title>
        <authorList>
            <person name="Baek J.H."/>
            <person name="Jung H.S."/>
            <person name="Kim K.R."/>
            <person name="Jeon C.O."/>
        </authorList>
    </citation>
    <scope>NUCLEOTIDE SEQUENCE [LARGE SCALE GENOMIC DNA]</scope>
    <source>
        <strain evidence="1 2">R798</strain>
    </source>
</reference>
<proteinExistence type="predicted"/>
<organism evidence="1 2">
    <name type="scientific">Massilia soli</name>
    <dbReference type="NCBI Taxonomy" id="2792854"/>
    <lineage>
        <taxon>Bacteria</taxon>
        <taxon>Pseudomonadati</taxon>
        <taxon>Pseudomonadota</taxon>
        <taxon>Betaproteobacteria</taxon>
        <taxon>Burkholderiales</taxon>
        <taxon>Oxalobacteraceae</taxon>
        <taxon>Telluria group</taxon>
        <taxon>Massilia</taxon>
    </lineage>
</organism>
<accession>A0ABS7SRP0</accession>
<dbReference type="RefSeq" id="WP_223469095.1">
    <property type="nucleotide sequence ID" value="NZ_JAFBIL020000006.1"/>
</dbReference>
<sequence>MWLKKGKIFDASGQHGWMHSHAQVPTVWQKDRDTLRIFFATRPEPGLSMTTFIDVSAHDPREVLYVHDRPILALGKAGSFDEHGVMPSCVVQVGQRLFLYYSGWSRGTTTGAPYRNFTGLAISDDGTTFTRVSQEPVLKATEAEPYSATSPFMLRDQGQWRSWYCSGTSWREFNGKMEHQYDLKTASSQDGIEWHQAGIAALQCRNDSEALTRPTVIRANGTWHMWFCYRGSSDFRNGNDSYRIGYAYSDDLEHWTRDDAQAGIDVSGSGWDALMIAYPYVIRQENKLLMFYNGNGFGAEGMGYAEYPLDTR</sequence>
<gene>
    <name evidence="1" type="ORF">I4X03_015190</name>
</gene>
<evidence type="ECO:0000313" key="2">
    <source>
        <dbReference type="Proteomes" id="UP000809349"/>
    </source>
</evidence>
<dbReference type="InterPro" id="IPR023296">
    <property type="entry name" value="Glyco_hydro_beta-prop_sf"/>
</dbReference>